<accession>A0AAU7VNY8</accession>
<reference evidence="1" key="1">
    <citation type="journal article" date="2013" name="Extremophiles">
        <title>Proteinivorax tanatarense gen. nov., sp. nov., an anaerobic, haloalkaliphilic, proteolytic bacterium isolated from a decaying algal bloom, and proposal of Proteinivoraceae fam. nov.</title>
        <authorList>
            <person name="Kevbrin V."/>
            <person name="Boltyanskaya Y."/>
            <person name="Zhilina T."/>
            <person name="Kolganova T."/>
            <person name="Lavrentjeva E."/>
            <person name="Kuznetsov B."/>
        </authorList>
    </citation>
    <scope>NUCLEOTIDE SEQUENCE</scope>
    <source>
        <strain evidence="1">Z-910T</strain>
    </source>
</reference>
<reference evidence="1" key="2">
    <citation type="submission" date="2024-06" db="EMBL/GenBank/DDBJ databases">
        <authorList>
            <person name="Petrova K.O."/>
            <person name="Toshchakov S.V."/>
            <person name="Boltjanskaja Y.V."/>
            <person name="Kevbrin V."/>
        </authorList>
    </citation>
    <scope>NUCLEOTIDE SEQUENCE</scope>
    <source>
        <strain evidence="1">Z-910T</strain>
    </source>
</reference>
<gene>
    <name evidence="1" type="ORF">PRVXT_000910</name>
</gene>
<sequence length="50" mass="5753">MGSLQLEDAYVIGNESQKLSWPRKRRYLLILLGQRAGVENRFDAGSVRYP</sequence>
<proteinExistence type="predicted"/>
<dbReference type="RefSeq" id="WP_350344494.1">
    <property type="nucleotide sequence ID" value="NZ_CP158367.1"/>
</dbReference>
<dbReference type="AlphaFoldDB" id="A0AAU7VNY8"/>
<dbReference type="EMBL" id="CP158367">
    <property type="protein sequence ID" value="XBX75756.1"/>
    <property type="molecule type" value="Genomic_DNA"/>
</dbReference>
<protein>
    <submittedName>
        <fullName evidence="1">Uncharacterized protein</fullName>
    </submittedName>
</protein>
<name>A0AAU7VNY8_9FIRM</name>
<evidence type="ECO:0000313" key="1">
    <source>
        <dbReference type="EMBL" id="XBX75756.1"/>
    </source>
</evidence>
<organism evidence="1">
    <name type="scientific">Proteinivorax tanatarense</name>
    <dbReference type="NCBI Taxonomy" id="1260629"/>
    <lineage>
        <taxon>Bacteria</taxon>
        <taxon>Bacillati</taxon>
        <taxon>Bacillota</taxon>
        <taxon>Clostridia</taxon>
        <taxon>Eubacteriales</taxon>
        <taxon>Proteinivoracaceae</taxon>
        <taxon>Proteinivorax</taxon>
    </lineage>
</organism>